<protein>
    <submittedName>
        <fullName evidence="1">Putative polyc-binding hnrnp-k protein hrb57a/hnrnp</fullName>
    </submittedName>
</protein>
<sequence length="215" mass="22849">IESTRIATGVFASISSVAEVSTATSSNSVSTVFIGVHIIVVVRIVIMNWALDWRSLDQSDDIVQSRQALVFSSNHLRDTISALWSNIGENLQPAANLVFQLFNLGAASTDDASCKTLMNQDSQFTLVFSNIAPQSTDRIAQVIGTEDQCLTALNDIIGLIQGTPIKGPVHNYDPHNYDDMYADEYGGYGIGGGGGGNFRNGRNAGENSGGNAGGF</sequence>
<accession>A0A023EJT2</accession>
<dbReference type="AlphaFoldDB" id="A0A023EJT2"/>
<reference evidence="1" key="1">
    <citation type="journal article" date="2014" name="PLoS Negl. Trop. Dis.">
        <title>Identification and characterization of seminal fluid proteins in the Asian tiger mosquito, Aedes albopictus.</title>
        <authorList>
            <person name="Boes K.E."/>
            <person name="Ribeiro J.M."/>
            <person name="Wong A."/>
            <person name="Harrington L.C."/>
            <person name="Wolfner M.F."/>
            <person name="Sirot L.K."/>
        </authorList>
    </citation>
    <scope>NUCLEOTIDE SEQUENCE</scope>
    <source>
        <tissue evidence="1">Reproductive organs</tissue>
    </source>
</reference>
<feature type="non-terminal residue" evidence="1">
    <location>
        <position position="215"/>
    </location>
</feature>
<dbReference type="VEuPathDB" id="VectorBase:AALF027650"/>
<name>A0A023EJT2_AEDAL</name>
<dbReference type="EMBL" id="GAPW01004271">
    <property type="protein sequence ID" value="JAC09327.1"/>
    <property type="molecule type" value="mRNA"/>
</dbReference>
<feature type="non-terminal residue" evidence="1">
    <location>
        <position position="1"/>
    </location>
</feature>
<evidence type="ECO:0000313" key="1">
    <source>
        <dbReference type="EMBL" id="JAC09327.1"/>
    </source>
</evidence>
<proteinExistence type="evidence at transcript level"/>
<organism evidence="1">
    <name type="scientific">Aedes albopictus</name>
    <name type="common">Asian tiger mosquito</name>
    <name type="synonym">Stegomyia albopicta</name>
    <dbReference type="NCBI Taxonomy" id="7160"/>
    <lineage>
        <taxon>Eukaryota</taxon>
        <taxon>Metazoa</taxon>
        <taxon>Ecdysozoa</taxon>
        <taxon>Arthropoda</taxon>
        <taxon>Hexapoda</taxon>
        <taxon>Insecta</taxon>
        <taxon>Pterygota</taxon>
        <taxon>Neoptera</taxon>
        <taxon>Endopterygota</taxon>
        <taxon>Diptera</taxon>
        <taxon>Nematocera</taxon>
        <taxon>Culicoidea</taxon>
        <taxon>Culicidae</taxon>
        <taxon>Culicinae</taxon>
        <taxon>Aedini</taxon>
        <taxon>Aedes</taxon>
        <taxon>Stegomyia</taxon>
    </lineage>
</organism>
<dbReference type="VEuPathDB" id="VectorBase:AALFPA_048004"/>
<dbReference type="VEuPathDB" id="VectorBase:AALC636_018627"/>